<name>A0A1E3I842_9TREE</name>
<feature type="region of interest" description="Disordered" evidence="1">
    <location>
        <begin position="24"/>
        <end position="100"/>
    </location>
</feature>
<dbReference type="PANTHER" id="PTHR14374:SF0">
    <property type="entry name" value="TRAFFICKING PROTEIN PARTICLE COMPLEX SUBUNIT 11"/>
    <property type="match status" value="1"/>
</dbReference>
<protein>
    <recommendedName>
        <fullName evidence="2">Trafficking protein particle complex subunit 11 domain-containing protein</fullName>
    </recommendedName>
</protein>
<sequence length="1249" mass="137475">MNSYPLEFLTSPQPLMFVAGLAVNPPPAATRTRSESVVSTATTGTTRRPSGASLLESTGASQLPLTSPELAPLSPAGQETLPKSPEPLEPTDGAKPPPNERDQVFEELLVNLRGAFQRSTGKGRIWVDPKARKDFRVVIVDKGVKLPMRKVPPAVGASNSDAPTNPHSPLSPLIPSSPLYPDGLIAPVWVRKHSELVPSVFVLFLRLYESPPPPTGLETIEETQSRESEDRQREKEMDELLIKEISDRRRRLVERGIKLTVVLMASSQTLDSPALDPRLSHIRRQSQISSKASLFVLSPVPADQLPEFVASLQEALYESAFEYYSLHTKRVRRKRSRLPSHPPINSPVTTSSGQKILSPQGWAVRYDWKLGWFAEIRGEVEMARRHYEDCWNELAKMFASTTTLPPRTKRWAEAKVLADCVATRICKLSLYDAEGPRALGSFSVHLKRFGDLSRGWGIGEETFEFWSWIARQYRIFAELLEMAQQHGLRITTPLPTFPPPGAASTPQNVMYYATPISQGNPSQTIQHPAIYYYTAACCTLKRQERFKEILEIENDALSSEAGKASGYVSAAPGFANEKKVDHSALVIELFSKAYSLLKDLPTPSNRTALYIAYRIADTYHKTGQYEMAIRFFDRIASNFKKERWDEIVRDIRKVWYDCAKATGGVEGVGRLILEMMCAGNSIGQEEREDLQEELVSLLKTTAPSTSSDKILIEMDGPSDKELLDVRAGFWQPDAAASQEVPYQVTVRCPSNVIIGDLEFSETELNFTDDRLPIKISNEPSISGGHVSVVDLNTTTVAPLNWAPNQVLVLNGTLTSTHANEVQLANVKLRLKQGSWAFELAFVPGEITGWMTKKGIVNHGATLSSSVFFSPEPHKVDVEITHQPFAFVGEDLPIQVKVINNDERTMEATLSIFTQPAEDGEEDGSRISVSAQETTTLLRDIALGTLAPGASISLPVHLWAPAESTKIIDFALHTTVNGSPESLSASAETHMTEEHPEEVNRTVVVPVLKAFAIETSVKLTNQGKKGGEGAVGLNIRVGGPRRVIVEGLELVANKDDREVKMRSTSLDGVTFSEEWDEHTSYAVWAVFDLAQGHRGAVGNPILVPAELVISWKSDSDGSLVKTTHPLPPLLIPPPTDSFLIPTLHLPAPAIVSPHTAFPLSVSILNTHPTHAASEVSIVAETSDSFAWVGNRQIRLTEIAPGRETEVKLECVALGGSGWVKVPNIIVWDGDGEDREEVRVKGDSMVLIRST</sequence>
<comment type="caution">
    <text evidence="3">The sequence shown here is derived from an EMBL/GenBank/DDBJ whole genome shotgun (WGS) entry which is preliminary data.</text>
</comment>
<feature type="region of interest" description="Disordered" evidence="1">
    <location>
        <begin position="214"/>
        <end position="235"/>
    </location>
</feature>
<dbReference type="STRING" id="1295533.A0A1E3I842"/>
<dbReference type="Pfam" id="PF11817">
    <property type="entry name" value="Foie-gras_1"/>
    <property type="match status" value="1"/>
</dbReference>
<dbReference type="RefSeq" id="XP_018998593.1">
    <property type="nucleotide sequence ID" value="XM_019133888.1"/>
</dbReference>
<gene>
    <name evidence="3" type="ORF">L202_00661</name>
</gene>
<evidence type="ECO:0000259" key="2">
    <source>
        <dbReference type="Pfam" id="PF11817"/>
    </source>
</evidence>
<feature type="compositionally biased region" description="Polar residues" evidence="1">
    <location>
        <begin position="55"/>
        <end position="65"/>
    </location>
</feature>
<dbReference type="OrthoDB" id="6278596at2759"/>
<feature type="domain" description="Trafficking protein particle complex subunit 11" evidence="2">
    <location>
        <begin position="410"/>
        <end position="676"/>
    </location>
</feature>
<proteinExistence type="predicted"/>
<accession>A0A1E3I842</accession>
<feature type="compositionally biased region" description="Polar residues" evidence="1">
    <location>
        <begin position="35"/>
        <end position="48"/>
    </location>
</feature>
<dbReference type="AlphaFoldDB" id="A0A1E3I842"/>
<feature type="compositionally biased region" description="Basic and acidic residues" evidence="1">
    <location>
        <begin position="223"/>
        <end position="235"/>
    </location>
</feature>
<keyword evidence="4" id="KW-1185">Reference proteome</keyword>
<feature type="compositionally biased region" description="Polar residues" evidence="1">
    <location>
        <begin position="979"/>
        <end position="988"/>
    </location>
</feature>
<reference evidence="3 4" key="1">
    <citation type="submission" date="2016-06" db="EMBL/GenBank/DDBJ databases">
        <title>Evolution of pathogenesis and genome organization in the Tremellales.</title>
        <authorList>
            <person name="Cuomo C."/>
            <person name="Litvintseva A."/>
            <person name="Heitman J."/>
            <person name="Chen Y."/>
            <person name="Sun S."/>
            <person name="Springer D."/>
            <person name="Dromer F."/>
            <person name="Young S."/>
            <person name="Zeng Q."/>
            <person name="Chapman S."/>
            <person name="Gujja S."/>
            <person name="Saif S."/>
            <person name="Birren B."/>
        </authorList>
    </citation>
    <scope>NUCLEOTIDE SEQUENCE [LARGE SCALE GENOMIC DNA]</scope>
    <source>
        <strain evidence="3 4">CBS 6039</strain>
    </source>
</reference>
<dbReference type="Proteomes" id="UP000094065">
    <property type="component" value="Unassembled WGS sequence"/>
</dbReference>
<dbReference type="GeneID" id="30151970"/>
<dbReference type="EMBL" id="AWGJ01000001">
    <property type="protein sequence ID" value="ODN84790.1"/>
    <property type="molecule type" value="Genomic_DNA"/>
</dbReference>
<feature type="compositionally biased region" description="Basic and acidic residues" evidence="1">
    <location>
        <begin position="989"/>
        <end position="998"/>
    </location>
</feature>
<dbReference type="PANTHER" id="PTHR14374">
    <property type="entry name" value="FOIE GRAS"/>
    <property type="match status" value="1"/>
</dbReference>
<organism evidence="3 4">
    <name type="scientific">Cryptococcus amylolentus CBS 6039</name>
    <dbReference type="NCBI Taxonomy" id="1295533"/>
    <lineage>
        <taxon>Eukaryota</taxon>
        <taxon>Fungi</taxon>
        <taxon>Dikarya</taxon>
        <taxon>Basidiomycota</taxon>
        <taxon>Agaricomycotina</taxon>
        <taxon>Tremellomycetes</taxon>
        <taxon>Tremellales</taxon>
        <taxon>Cryptococcaceae</taxon>
        <taxon>Cryptococcus</taxon>
    </lineage>
</organism>
<evidence type="ECO:0000313" key="3">
    <source>
        <dbReference type="EMBL" id="ODN84790.1"/>
    </source>
</evidence>
<feature type="region of interest" description="Disordered" evidence="1">
    <location>
        <begin position="979"/>
        <end position="998"/>
    </location>
</feature>
<dbReference type="InterPro" id="IPR021773">
    <property type="entry name" value="TPC11"/>
</dbReference>
<evidence type="ECO:0000313" key="4">
    <source>
        <dbReference type="Proteomes" id="UP000094065"/>
    </source>
</evidence>
<evidence type="ECO:0000256" key="1">
    <source>
        <dbReference type="SAM" id="MobiDB-lite"/>
    </source>
</evidence>